<dbReference type="InterPro" id="IPR034683">
    <property type="entry name" value="IspD/TarI"/>
</dbReference>
<reference evidence="3" key="1">
    <citation type="journal article" date="2021" name="PeerJ">
        <title>Extensive microbial diversity within the chicken gut microbiome revealed by metagenomics and culture.</title>
        <authorList>
            <person name="Gilroy R."/>
            <person name="Ravi A."/>
            <person name="Getino M."/>
            <person name="Pursley I."/>
            <person name="Horton D.L."/>
            <person name="Alikhan N.F."/>
            <person name="Baker D."/>
            <person name="Gharbi K."/>
            <person name="Hall N."/>
            <person name="Watson M."/>
            <person name="Adriaenssens E.M."/>
            <person name="Foster-Nyarko E."/>
            <person name="Jarju S."/>
            <person name="Secka A."/>
            <person name="Antonio M."/>
            <person name="Oren A."/>
            <person name="Chaudhuri R.R."/>
            <person name="La Ragione R."/>
            <person name="Hildebrand F."/>
            <person name="Pallen M.J."/>
        </authorList>
    </citation>
    <scope>NUCLEOTIDE SEQUENCE</scope>
    <source>
        <strain evidence="3">ChiHecec3B27-8219</strain>
    </source>
</reference>
<reference evidence="3" key="2">
    <citation type="submission" date="2021-04" db="EMBL/GenBank/DDBJ databases">
        <authorList>
            <person name="Gilroy R."/>
        </authorList>
    </citation>
    <scope>NUCLEOTIDE SEQUENCE</scope>
    <source>
        <strain evidence="3">ChiHecec3B27-8219</strain>
    </source>
</reference>
<dbReference type="PANTHER" id="PTHR43015:SF1">
    <property type="entry name" value="D-RIBITOL-5-PHOSPHATE CYTIDYLYLTRANSFERASE"/>
    <property type="match status" value="1"/>
</dbReference>
<dbReference type="Gene3D" id="3.90.550.10">
    <property type="entry name" value="Spore Coat Polysaccharide Biosynthesis Protein SpsA, Chain A"/>
    <property type="match status" value="1"/>
</dbReference>
<dbReference type="NCBIfam" id="NF001183">
    <property type="entry name" value="PRK00155.1-3"/>
    <property type="match status" value="1"/>
</dbReference>
<dbReference type="PROSITE" id="PS01295">
    <property type="entry name" value="ISPD"/>
    <property type="match status" value="1"/>
</dbReference>
<sequence length="239" mass="26638">MNIAAIFAGGSGLRMHTKSRPKQFLELNGKPIIIYTLELFDNHPEIDAIVVACIEDWIPFLEKQLRKFEINKVVSVVPGGKTGQDSIYNALRAASDYAQGQDATVLIHDGVRPLITEQTITDNLRKVEECGSCITCAPATETFIVRQADGSLEIPSRADSLIARAPQSFHLKDILTAHERALAEGRHDFIDSCTMMSHYGYRLGTIMGPMENIKITTPTDYFLFRAMVKVHEDQQIFGL</sequence>
<comment type="caution">
    <text evidence="3">The sequence shown here is derived from an EMBL/GenBank/DDBJ whole genome shotgun (WGS) entry which is preliminary data.</text>
</comment>
<dbReference type="GO" id="GO:0008299">
    <property type="term" value="P:isoprenoid biosynthetic process"/>
    <property type="evidence" value="ECO:0007669"/>
    <property type="project" value="InterPro"/>
</dbReference>
<evidence type="ECO:0000313" key="3">
    <source>
        <dbReference type="EMBL" id="HIZ68837.1"/>
    </source>
</evidence>
<dbReference type="Proteomes" id="UP000824055">
    <property type="component" value="Unassembled WGS sequence"/>
</dbReference>
<proteinExistence type="predicted"/>
<dbReference type="SUPFAM" id="SSF53448">
    <property type="entry name" value="Nucleotide-diphospho-sugar transferases"/>
    <property type="match status" value="1"/>
</dbReference>
<dbReference type="PANTHER" id="PTHR43015">
    <property type="entry name" value="D-RIBITOL-5-PHOSPHATE CYTIDYLYLTRANSFERASE"/>
    <property type="match status" value="1"/>
</dbReference>
<dbReference type="InterPro" id="IPR029044">
    <property type="entry name" value="Nucleotide-diphossugar_trans"/>
</dbReference>
<protein>
    <submittedName>
        <fullName evidence="3">2-C-methyl-D-erythritol 4-phosphate cytidylyltransferase</fullName>
    </submittedName>
</protein>
<dbReference type="GO" id="GO:0070567">
    <property type="term" value="F:cytidylyltransferase activity"/>
    <property type="evidence" value="ECO:0007669"/>
    <property type="project" value="InterPro"/>
</dbReference>
<dbReference type="InterPro" id="IPR018294">
    <property type="entry name" value="ISPD_synthase_CS"/>
</dbReference>
<evidence type="ECO:0000256" key="1">
    <source>
        <dbReference type="ARBA" id="ARBA00022679"/>
    </source>
</evidence>
<keyword evidence="1" id="KW-0808">Transferase</keyword>
<keyword evidence="2 3" id="KW-0548">Nucleotidyltransferase</keyword>
<evidence type="ECO:0000256" key="2">
    <source>
        <dbReference type="ARBA" id="ARBA00022695"/>
    </source>
</evidence>
<name>A0A9D2FXW7_9BACT</name>
<dbReference type="AlphaFoldDB" id="A0A9D2FXW7"/>
<dbReference type="GO" id="GO:0005829">
    <property type="term" value="C:cytosol"/>
    <property type="evidence" value="ECO:0007669"/>
    <property type="project" value="TreeGrafter"/>
</dbReference>
<dbReference type="Pfam" id="PF01128">
    <property type="entry name" value="IspD"/>
    <property type="match status" value="1"/>
</dbReference>
<dbReference type="EMBL" id="DXBE01000025">
    <property type="protein sequence ID" value="HIZ68837.1"/>
    <property type="molecule type" value="Genomic_DNA"/>
</dbReference>
<organism evidence="3 4">
    <name type="scientific">Candidatus Prevotella avicola</name>
    <dbReference type="NCBI Taxonomy" id="2838738"/>
    <lineage>
        <taxon>Bacteria</taxon>
        <taxon>Pseudomonadati</taxon>
        <taxon>Bacteroidota</taxon>
        <taxon>Bacteroidia</taxon>
        <taxon>Bacteroidales</taxon>
        <taxon>Prevotellaceae</taxon>
        <taxon>Prevotella</taxon>
    </lineage>
</organism>
<gene>
    <name evidence="3" type="ORF">H9966_02985</name>
</gene>
<dbReference type="CDD" id="cd02516">
    <property type="entry name" value="CDP-ME_synthetase"/>
    <property type="match status" value="1"/>
</dbReference>
<accession>A0A9D2FXW7</accession>
<evidence type="ECO:0000313" key="4">
    <source>
        <dbReference type="Proteomes" id="UP000824055"/>
    </source>
</evidence>